<dbReference type="SUPFAM" id="SSF52091">
    <property type="entry name" value="SpoIIaa-like"/>
    <property type="match status" value="1"/>
</dbReference>
<dbReference type="EMBL" id="CP037968">
    <property type="protein sequence ID" value="QYZ79426.1"/>
    <property type="molecule type" value="Genomic_DNA"/>
</dbReference>
<reference evidence="1" key="2">
    <citation type="submission" date="2019-03" db="EMBL/GenBank/DDBJ databases">
        <authorList>
            <person name="Chen S.-C."/>
            <person name="Wu S.-Y."/>
            <person name="Lai M.-C."/>
        </authorList>
    </citation>
    <scope>NUCLEOTIDE SEQUENCE</scope>
    <source>
        <strain evidence="1">ML15</strain>
    </source>
</reference>
<protein>
    <submittedName>
        <fullName evidence="1">STAS/SEC14 domain-containing protein</fullName>
    </submittedName>
</protein>
<gene>
    <name evidence="1" type="ORF">E2N92_08270</name>
</gene>
<keyword evidence="2" id="KW-1185">Reference proteome</keyword>
<dbReference type="Pfam" id="PF11964">
    <property type="entry name" value="SpoIIAA-like"/>
    <property type="match status" value="1"/>
</dbReference>
<dbReference type="Gene3D" id="3.40.50.10600">
    <property type="entry name" value="SpoIIaa-like domains"/>
    <property type="match status" value="1"/>
</dbReference>
<name>A0A8G1EGR7_9EURY</name>
<reference evidence="1" key="1">
    <citation type="journal article" date="2005" name="Int. J. Syst. Evol. Microbiol.">
        <title>Methanofollis formosanus sp. nov., isolated from a fish pond.</title>
        <authorList>
            <person name="Wu S.Y."/>
            <person name="Chen S.C."/>
            <person name="Lai M.C."/>
        </authorList>
    </citation>
    <scope>NUCLEOTIDE SEQUENCE</scope>
    <source>
        <strain evidence="1">ML15</strain>
    </source>
</reference>
<sequence>MLHLPGTPRARAPVRCDEEIPMIEELPEGAGNVLGFRISGEVTDEDYTEVFIPALYEAIERYGTIRILIDIVDFKGEDFGAMLEDIRQDSKVLFIEREAIVGGEEWERRLTAVQPFFFLFPDTDVRFFRENQRRAAWDWIRERMRVR</sequence>
<dbReference type="InterPro" id="IPR036513">
    <property type="entry name" value="STAS_dom_sf"/>
</dbReference>
<organism evidence="1 2">
    <name type="scientific">Methanofollis formosanus</name>
    <dbReference type="NCBI Taxonomy" id="299308"/>
    <lineage>
        <taxon>Archaea</taxon>
        <taxon>Methanobacteriati</taxon>
        <taxon>Methanobacteriota</taxon>
        <taxon>Stenosarchaea group</taxon>
        <taxon>Methanomicrobia</taxon>
        <taxon>Methanomicrobiales</taxon>
        <taxon>Methanomicrobiaceae</taxon>
        <taxon>Methanofollis</taxon>
    </lineage>
</organism>
<dbReference type="AlphaFoldDB" id="A0A8G1EGR7"/>
<dbReference type="Proteomes" id="UP000826709">
    <property type="component" value="Chromosome"/>
</dbReference>
<accession>A0A8G1EGR7</accession>
<proteinExistence type="predicted"/>
<dbReference type="InterPro" id="IPR021866">
    <property type="entry name" value="SpoIIAA-like"/>
</dbReference>
<dbReference type="InterPro" id="IPR038396">
    <property type="entry name" value="SpoIIAA-like_sf"/>
</dbReference>
<evidence type="ECO:0000313" key="2">
    <source>
        <dbReference type="Proteomes" id="UP000826709"/>
    </source>
</evidence>
<dbReference type="KEGG" id="mfk:E2N92_08270"/>
<evidence type="ECO:0000313" key="1">
    <source>
        <dbReference type="EMBL" id="QYZ79426.1"/>
    </source>
</evidence>